<proteinExistence type="predicted"/>
<keyword evidence="3" id="KW-1185">Reference proteome</keyword>
<feature type="compositionally biased region" description="Acidic residues" evidence="1">
    <location>
        <begin position="586"/>
        <end position="595"/>
    </location>
</feature>
<reference evidence="2 3" key="1">
    <citation type="submission" date="2021-04" db="EMBL/GenBank/DDBJ databases">
        <authorList>
            <person name="Bliznina A."/>
        </authorList>
    </citation>
    <scope>NUCLEOTIDE SEQUENCE [LARGE SCALE GENOMIC DNA]</scope>
</reference>
<feature type="compositionally biased region" description="Low complexity" evidence="1">
    <location>
        <begin position="702"/>
        <end position="719"/>
    </location>
</feature>
<feature type="region of interest" description="Disordered" evidence="1">
    <location>
        <begin position="579"/>
        <end position="600"/>
    </location>
</feature>
<feature type="region of interest" description="Disordered" evidence="1">
    <location>
        <begin position="625"/>
        <end position="792"/>
    </location>
</feature>
<protein>
    <submittedName>
        <fullName evidence="2">Oidioi.mRNA.OKI2018_I69.chr1.g2232.t1.cds</fullName>
    </submittedName>
</protein>
<evidence type="ECO:0000313" key="2">
    <source>
        <dbReference type="EMBL" id="CAG5105555.1"/>
    </source>
</evidence>
<dbReference type="EMBL" id="OU015566">
    <property type="protein sequence ID" value="CAG5105555.1"/>
    <property type="molecule type" value="Genomic_DNA"/>
</dbReference>
<sequence>MAHKVAVVPIFGVDPPSELFQLCERCFRAFTVARMDKPWMNSVEWNILVESENLPLPDTKFRPLIEFAKYEEKFDRIAAAGNSSQKLKKIIRHALTLQWNSTDILSPVKKRTSLGGNGLQRAKVIVLAGTIAKEDFDAKLITDSVLKWALNTEIRIVHLADERVFKNIEFLDSKQEITRFSDLVGISLAEMVYEKRILATPEGVSETTMKFMDQEYKIKVTAREKIKLVEIRAELTSNSFVSILSQLLGERPFQGTCSANVNKDLLPLVGKMFIVRLNEERVAVASVSRPILSKIVFQFRKTKENFKLPILNNKTPIENSYPGHILSAPAKATVDMTRFDFSYLKTAADNSGKGLSLLQRKIEEMTKFTKKEGVDHDNILPRKLRVRSTPTKTPMKCTPTSSVPSTPRQNSSTRGATPQTPQNENRELKRLCRYFPDSISSLEDQIKNAMKYSCYVTVCKLCTNFLSKNAQIGLKEMRKTKDEIFDGKNENITRLCKLQFLFYLLDKNTNEGELRELGTLMRWFTFSSSPADLNAFFEETIIPLWIEKNDKEMIQKLLDVYNDLMLNVPKVLVKYLPANSDSDSSSNEEEDEDAITVEPSSVSTSSVISFSSSVFSNNSRAVESSTQMFSRKLSSSNQNRMIQIRNMSEPLRKSHRRESKARKDPSPLANKLGPRKSDRAKRALFMASPDPKAAQRVQNSTNSSRVQSQPQPSSSSSNVHRTPGKSLPKPKVLHTRSAKDTPLKAQEIGTRSSRSKFRSLRRERKRKVSTSDVVNQVEESPMKNSDYTPKAGPIRKLLKEDDQLNRSALNSTADLLSPRDGKLAHSLLFGGDKSEASSSDDEVISSRSAVSEKIPPARFTFTSPIRAGNENELLSPSKRSHRRKMTAEVGPSPLSKNDDLLNKSFDDLKSGEMVGQRAVVQDANSSVRMKKFPGVKTARRKLRLSESEK</sequence>
<gene>
    <name evidence="2" type="ORF">OKIOD_LOCUS10997</name>
</gene>
<evidence type="ECO:0000313" key="3">
    <source>
        <dbReference type="Proteomes" id="UP001158576"/>
    </source>
</evidence>
<feature type="region of interest" description="Disordered" evidence="1">
    <location>
        <begin position="869"/>
        <end position="900"/>
    </location>
</feature>
<dbReference type="Proteomes" id="UP001158576">
    <property type="component" value="Chromosome 1"/>
</dbReference>
<feature type="compositionally biased region" description="Polar residues" evidence="1">
    <location>
        <begin position="770"/>
        <end position="787"/>
    </location>
</feature>
<feature type="region of interest" description="Disordered" evidence="1">
    <location>
        <begin position="379"/>
        <end position="427"/>
    </location>
</feature>
<feature type="compositionally biased region" description="Polar residues" evidence="1">
    <location>
        <begin position="625"/>
        <end position="641"/>
    </location>
</feature>
<organism evidence="2 3">
    <name type="scientific">Oikopleura dioica</name>
    <name type="common">Tunicate</name>
    <dbReference type="NCBI Taxonomy" id="34765"/>
    <lineage>
        <taxon>Eukaryota</taxon>
        <taxon>Metazoa</taxon>
        <taxon>Chordata</taxon>
        <taxon>Tunicata</taxon>
        <taxon>Appendicularia</taxon>
        <taxon>Copelata</taxon>
        <taxon>Oikopleuridae</taxon>
        <taxon>Oikopleura</taxon>
    </lineage>
</organism>
<feature type="compositionally biased region" description="Polar residues" evidence="1">
    <location>
        <begin position="403"/>
        <end position="423"/>
    </location>
</feature>
<name>A0ABN7SR27_OIKDI</name>
<feature type="compositionally biased region" description="Basic residues" evidence="1">
    <location>
        <begin position="753"/>
        <end position="768"/>
    </location>
</feature>
<accession>A0ABN7SR27</accession>
<feature type="compositionally biased region" description="Low complexity" evidence="1">
    <location>
        <begin position="388"/>
        <end position="402"/>
    </location>
</feature>
<evidence type="ECO:0000256" key="1">
    <source>
        <dbReference type="SAM" id="MobiDB-lite"/>
    </source>
</evidence>